<dbReference type="SUPFAM" id="SSF50199">
    <property type="entry name" value="Staphylococcal nuclease"/>
    <property type="match status" value="1"/>
</dbReference>
<comment type="subcellular location">
    <subcellularLocation>
        <location evidence="1">Membrane</location>
        <topology evidence="1">Multi-pass membrane protein</topology>
    </subcellularLocation>
    <subcellularLocation>
        <location evidence="2">Membrane</location>
        <topology evidence="2">Single-pass membrane protein</topology>
    </subcellularLocation>
</comment>
<dbReference type="GO" id="GO:0005615">
    <property type="term" value="C:extracellular space"/>
    <property type="evidence" value="ECO:0007669"/>
    <property type="project" value="TreeGrafter"/>
</dbReference>
<evidence type="ECO:0000256" key="3">
    <source>
        <dbReference type="ARBA" id="ARBA00022692"/>
    </source>
</evidence>
<dbReference type="PANTHER" id="PTHR28434">
    <property type="entry name" value="PROTEIN C3ORF33"/>
    <property type="match status" value="1"/>
</dbReference>
<evidence type="ECO:0000313" key="10">
    <source>
        <dbReference type="EMBL" id="KAH0504102.1"/>
    </source>
</evidence>
<dbReference type="AlphaFoldDB" id="A0A8J6G455"/>
<dbReference type="InterPro" id="IPR035437">
    <property type="entry name" value="SNase_OB-fold_sf"/>
</dbReference>
<keyword evidence="3 8" id="KW-0812">Transmembrane</keyword>
<dbReference type="InterPro" id="IPR036259">
    <property type="entry name" value="MFS_trans_sf"/>
</dbReference>
<feature type="transmembrane region" description="Helical" evidence="8">
    <location>
        <begin position="69"/>
        <end position="90"/>
    </location>
</feature>
<dbReference type="GO" id="GO:0016020">
    <property type="term" value="C:membrane"/>
    <property type="evidence" value="ECO:0007669"/>
    <property type="project" value="UniProtKB-SubCell"/>
</dbReference>
<name>A0A8J6G455_MICOH</name>
<evidence type="ECO:0000256" key="7">
    <source>
        <dbReference type="SAM" id="MobiDB-lite"/>
    </source>
</evidence>
<dbReference type="Gene3D" id="2.40.50.90">
    <property type="match status" value="1"/>
</dbReference>
<dbReference type="FunFam" id="2.40.50.90:FF:000024">
    <property type="entry name" value="Chromosome 3 C3orf33 homolog"/>
    <property type="match status" value="1"/>
</dbReference>
<comment type="caution">
    <text evidence="10">The sequence shown here is derived from an EMBL/GenBank/DDBJ whole genome shotgun (WGS) entry which is preliminary data.</text>
</comment>
<feature type="chain" id="PRO_5035220851" evidence="9">
    <location>
        <begin position="22"/>
        <end position="536"/>
    </location>
</feature>
<dbReference type="Proteomes" id="UP000710432">
    <property type="component" value="Unassembled WGS sequence"/>
</dbReference>
<protein>
    <submittedName>
        <fullName evidence="10">Uncharacterized protein</fullName>
    </submittedName>
</protein>
<dbReference type="GO" id="GO:0035348">
    <property type="term" value="P:acetyl-CoA transmembrane transport"/>
    <property type="evidence" value="ECO:0007669"/>
    <property type="project" value="InterPro"/>
</dbReference>
<feature type="transmembrane region" description="Helical" evidence="8">
    <location>
        <begin position="39"/>
        <end position="57"/>
    </location>
</feature>
<feature type="transmembrane region" description="Helical" evidence="8">
    <location>
        <begin position="102"/>
        <end position="123"/>
    </location>
</feature>
<sequence length="536" mass="60292">MPAVLAFCLLILTSKIGFSAADAVTGLKLVEEGVPKEHLALLAVPMVPLQIVLPLIISKYTAGPQPLNIFYKAMPYRLLLGLEYALLVWWTPKVEHQGGFPIYYYIIVLLSYALHQVTLYSMYVSIMAFNAKVSDPLIGGTYMTLLNTVSNLGGNWPSTVALWLVDPLTVKECVGASNQNCRTPDAIECSVVLAIVVRLLHTLHVHRGCRRPGGEGTVGRAARRSAPCRPREEPARLAGRGNMARPPASTGSQAPDPDQREANVVTRVSQWADSHLRLVQNVSTGMAIAGIVLLMRSVRLTSKFTASSDIPVEFIRKKVKLRGRLHRITECGLEIEHIPITLPFISSWKKEPCGFLLVKLAGVELTETGKVWLQKELKPSQLLWFQLLGKENSALVCYLLVNKGGYFNVNLNEEILRRGLGKTVLVKGLNYDSKAHWKIHRNLLKAELTAVKKGEGIWKEESEKESYLGKFKDSWREIWKNDNCLKTSRPDFHLTKDSYYDRFRRDYGSWKDHVGNFSLVLKLRELVSRLHFGRKR</sequence>
<feature type="signal peptide" evidence="9">
    <location>
        <begin position="1"/>
        <end position="21"/>
    </location>
</feature>
<dbReference type="SUPFAM" id="SSF103473">
    <property type="entry name" value="MFS general substrate transporter"/>
    <property type="match status" value="1"/>
</dbReference>
<dbReference type="InterPro" id="IPR024371">
    <property type="entry name" value="AcetylCoA_trans_1-like"/>
</dbReference>
<proteinExistence type="predicted"/>
<evidence type="ECO:0000256" key="9">
    <source>
        <dbReference type="SAM" id="SignalP"/>
    </source>
</evidence>
<dbReference type="InterPro" id="IPR042421">
    <property type="entry name" value="C3orf33-like"/>
</dbReference>
<evidence type="ECO:0000256" key="1">
    <source>
        <dbReference type="ARBA" id="ARBA00004141"/>
    </source>
</evidence>
<keyword evidence="5" id="KW-0007">Acetylation</keyword>
<keyword evidence="6 8" id="KW-0472">Membrane</keyword>
<evidence type="ECO:0000256" key="5">
    <source>
        <dbReference type="ARBA" id="ARBA00022990"/>
    </source>
</evidence>
<evidence type="ECO:0000256" key="4">
    <source>
        <dbReference type="ARBA" id="ARBA00022989"/>
    </source>
</evidence>
<accession>A0A8J6G455</accession>
<evidence type="ECO:0000256" key="2">
    <source>
        <dbReference type="ARBA" id="ARBA00004167"/>
    </source>
</evidence>
<keyword evidence="9" id="KW-0732">Signal</keyword>
<gene>
    <name evidence="10" type="ORF">LTLLF_184585</name>
</gene>
<dbReference type="PANTHER" id="PTHR28434:SF1">
    <property type="entry name" value="PROTEIN C3ORF33"/>
    <property type="match status" value="1"/>
</dbReference>
<dbReference type="EMBL" id="JAATJU010025265">
    <property type="protein sequence ID" value="KAH0504102.1"/>
    <property type="molecule type" value="Genomic_DNA"/>
</dbReference>
<evidence type="ECO:0000313" key="11">
    <source>
        <dbReference type="Proteomes" id="UP000710432"/>
    </source>
</evidence>
<organism evidence="10 11">
    <name type="scientific">Microtus ochrogaster</name>
    <name type="common">Prairie vole</name>
    <dbReference type="NCBI Taxonomy" id="79684"/>
    <lineage>
        <taxon>Eukaryota</taxon>
        <taxon>Metazoa</taxon>
        <taxon>Chordata</taxon>
        <taxon>Craniata</taxon>
        <taxon>Vertebrata</taxon>
        <taxon>Euteleostomi</taxon>
        <taxon>Mammalia</taxon>
        <taxon>Eutheria</taxon>
        <taxon>Euarchontoglires</taxon>
        <taxon>Glires</taxon>
        <taxon>Rodentia</taxon>
        <taxon>Myomorpha</taxon>
        <taxon>Muroidea</taxon>
        <taxon>Cricetidae</taxon>
        <taxon>Arvicolinae</taxon>
        <taxon>Microtus</taxon>
    </lineage>
</organism>
<dbReference type="GO" id="GO:0008521">
    <property type="term" value="F:acetyl-CoA transmembrane transporter activity"/>
    <property type="evidence" value="ECO:0007669"/>
    <property type="project" value="InterPro"/>
</dbReference>
<feature type="region of interest" description="Disordered" evidence="7">
    <location>
        <begin position="211"/>
        <end position="261"/>
    </location>
</feature>
<keyword evidence="4 8" id="KW-1133">Transmembrane helix</keyword>
<evidence type="ECO:0000256" key="6">
    <source>
        <dbReference type="ARBA" id="ARBA00023136"/>
    </source>
</evidence>
<evidence type="ECO:0000256" key="8">
    <source>
        <dbReference type="SAM" id="Phobius"/>
    </source>
</evidence>
<reference evidence="10" key="1">
    <citation type="submission" date="2020-03" db="EMBL/GenBank/DDBJ databases">
        <title>Studies in the Genomics of Life Span.</title>
        <authorList>
            <person name="Glass D."/>
        </authorList>
    </citation>
    <scope>NUCLEOTIDE SEQUENCE</scope>
    <source>
        <strain evidence="10">LTLLF</strain>
        <tissue evidence="10">Muscle</tissue>
    </source>
</reference>
<dbReference type="Pfam" id="PF13000">
    <property type="entry name" value="Acatn"/>
    <property type="match status" value="1"/>
</dbReference>